<keyword evidence="4" id="KW-1185">Reference proteome</keyword>
<comment type="similarity">
    <text evidence="1">Belongs to the LDH2/MDH2 oxidoreductase family.</text>
</comment>
<evidence type="ECO:0000313" key="3">
    <source>
        <dbReference type="EnsemblMetazoa" id="XP_016980480.1"/>
    </source>
</evidence>
<dbReference type="SUPFAM" id="SSF89733">
    <property type="entry name" value="L-sulfolactate dehydrogenase-like"/>
    <property type="match status" value="1"/>
</dbReference>
<dbReference type="InterPro" id="IPR043144">
    <property type="entry name" value="Mal/L-sulf/L-lact_DH-like_ah"/>
</dbReference>
<dbReference type="PANTHER" id="PTHR11091">
    <property type="entry name" value="OXIDOREDUCTASE-RELATED"/>
    <property type="match status" value="1"/>
</dbReference>
<reference evidence="5" key="2">
    <citation type="submission" date="2025-04" db="UniProtKB">
        <authorList>
            <consortium name="RefSeq"/>
        </authorList>
    </citation>
    <scope>IDENTIFICATION</scope>
</reference>
<dbReference type="InterPro" id="IPR003767">
    <property type="entry name" value="Malate/L-lactate_DH-like"/>
</dbReference>
<dbReference type="EnsemblMetazoa" id="XM_017124991.1">
    <property type="protein sequence ID" value="XP_016980480.1"/>
    <property type="gene ID" value="LOC108045613"/>
</dbReference>
<evidence type="ECO:0000256" key="1">
    <source>
        <dbReference type="ARBA" id="ARBA00006056"/>
    </source>
</evidence>
<reference evidence="3" key="3">
    <citation type="submission" date="2025-05" db="UniProtKB">
        <authorList>
            <consortium name="EnsemblMetazoa"/>
        </authorList>
    </citation>
    <scope>IDENTIFICATION</scope>
</reference>
<reference evidence="4" key="1">
    <citation type="journal article" date="2021" name="Elife">
        <title>Highly contiguous assemblies of 101 drosophilid genomes.</title>
        <authorList>
            <person name="Kim B.Y."/>
            <person name="Wang J.R."/>
            <person name="Miller D.E."/>
            <person name="Barmina O."/>
            <person name="Delaney E."/>
            <person name="Thompson A."/>
            <person name="Comeault A.A."/>
            <person name="Peede D."/>
            <person name="D'Agostino E.R."/>
            <person name="Pelaez J."/>
            <person name="Aguilar J.M."/>
            <person name="Haji D."/>
            <person name="Matsunaga T."/>
            <person name="Armstrong E.E."/>
            <person name="Zych M."/>
            <person name="Ogawa Y."/>
            <person name="Stamenkovic-Radak M."/>
            <person name="Jelic M."/>
            <person name="Veselinovic M.S."/>
            <person name="Tanaskovic M."/>
            <person name="Eric P."/>
            <person name="Gao J.J."/>
            <person name="Katoh T.K."/>
            <person name="Toda M.J."/>
            <person name="Watabe H."/>
            <person name="Watada M."/>
            <person name="Davis J.S."/>
            <person name="Moyle L.C."/>
            <person name="Manoli G."/>
            <person name="Bertolini E."/>
            <person name="Kostal V."/>
            <person name="Hawley R.S."/>
            <person name="Takahashi A."/>
            <person name="Jones C.D."/>
            <person name="Price D.K."/>
            <person name="Whiteman N."/>
            <person name="Kopp A."/>
            <person name="Matute D.R."/>
            <person name="Petrov D.A."/>
        </authorList>
    </citation>
    <scope>NUCLEOTIDE SEQUENCE [LARGE SCALE GENOMIC DNA]</scope>
</reference>
<dbReference type="InterPro" id="IPR036111">
    <property type="entry name" value="Mal/L-sulfo/L-lacto_DH-like_sf"/>
</dbReference>
<evidence type="ECO:0000313" key="5">
    <source>
        <dbReference type="RefSeq" id="XP_016980480.1"/>
    </source>
</evidence>
<organism evidence="5">
    <name type="scientific">Drosophila rhopaloa</name>
    <name type="common">Fruit fly</name>
    <dbReference type="NCBI Taxonomy" id="1041015"/>
    <lineage>
        <taxon>Eukaryota</taxon>
        <taxon>Metazoa</taxon>
        <taxon>Ecdysozoa</taxon>
        <taxon>Arthropoda</taxon>
        <taxon>Hexapoda</taxon>
        <taxon>Insecta</taxon>
        <taxon>Pterygota</taxon>
        <taxon>Neoptera</taxon>
        <taxon>Endopterygota</taxon>
        <taxon>Diptera</taxon>
        <taxon>Brachycera</taxon>
        <taxon>Muscomorpha</taxon>
        <taxon>Ephydroidea</taxon>
        <taxon>Drosophilidae</taxon>
        <taxon>Drosophila</taxon>
        <taxon>Sophophora</taxon>
    </lineage>
</organism>
<evidence type="ECO:0000313" key="4">
    <source>
        <dbReference type="Proteomes" id="UP001652680"/>
    </source>
</evidence>
<dbReference type="Gene3D" id="1.10.1530.10">
    <property type="match status" value="1"/>
</dbReference>
<dbReference type="Pfam" id="PF02615">
    <property type="entry name" value="Ldh_2"/>
    <property type="match status" value="1"/>
</dbReference>
<dbReference type="Proteomes" id="UP001652680">
    <property type="component" value="Unassembled WGS sequence"/>
</dbReference>
<dbReference type="GeneID" id="108045613"/>
<dbReference type="InterPro" id="IPR043143">
    <property type="entry name" value="Mal/L-sulf/L-lact_DH-like_NADP"/>
</dbReference>
<dbReference type="Gene3D" id="3.30.1370.60">
    <property type="entry name" value="Hypothetical oxidoreductase yiak, domain 2"/>
    <property type="match status" value="1"/>
</dbReference>
<sequence>MLPLLRPAQWLGSCFRGYHMPVPFPQQRGETSLVLVDEARRFIQDCLMRVGVSPSKVRCISEFLVVADYRGNFGHGLNRLDVYLSDLQRGYAKVDAEPTVISETVATAHVNGNSALGVLVGNFCMDLAVKKAQSAGIGFVVARESHHFGMASWYAFRAAVQGLAGMVMSNSAPTMMAPNSKSATIGPNCLAFCVKGKDYHFVLDMAASMRDIGALEWACINDEYIPHGWAANKGGISTCFPNLALRSSLLFPAGGHKGYCMSAVIDLLCGVLSGAQYATHIPLDQSQPANLGQVFIALDPAFFLPNFMERLDDFCGRIQNSQPAEESNPIRLPGELERMHMNYVEDLRALPYPNTLLTKYKDVAFKLCVKPIELAFERCQSKKSF</sequence>
<evidence type="ECO:0000256" key="2">
    <source>
        <dbReference type="ARBA" id="ARBA00023002"/>
    </source>
</evidence>
<proteinExistence type="inferred from homology"/>
<dbReference type="RefSeq" id="XP_016980480.1">
    <property type="nucleotide sequence ID" value="XM_017124991.1"/>
</dbReference>
<gene>
    <name evidence="5" type="primary">LOC108045613</name>
    <name evidence="3" type="synonym">108045613</name>
</gene>
<protein>
    <submittedName>
        <fullName evidence="5">Uncharacterized oxidoreductase YjmC isoform X1</fullName>
    </submittedName>
</protein>
<accession>A0A6P4EQN0</accession>
<dbReference type="OrthoDB" id="7881616at2759"/>
<dbReference type="GO" id="GO:0016491">
    <property type="term" value="F:oxidoreductase activity"/>
    <property type="evidence" value="ECO:0007669"/>
    <property type="project" value="UniProtKB-KW"/>
</dbReference>
<name>A0A6P4EQN0_DRORH</name>
<dbReference type="PANTHER" id="PTHR11091:SF0">
    <property type="entry name" value="MALATE DEHYDROGENASE"/>
    <property type="match status" value="1"/>
</dbReference>
<dbReference type="AlphaFoldDB" id="A0A6P4EQN0"/>
<keyword evidence="2" id="KW-0560">Oxidoreductase</keyword>